<dbReference type="PROSITE" id="PS51154">
    <property type="entry name" value="MACRO"/>
    <property type="match status" value="1"/>
</dbReference>
<dbReference type="Proteomes" id="UP001595455">
    <property type="component" value="Unassembled WGS sequence"/>
</dbReference>
<dbReference type="SUPFAM" id="SSF52949">
    <property type="entry name" value="Macro domain-like"/>
    <property type="match status" value="1"/>
</dbReference>
<name>A0A371YUV2_9GAMM</name>
<keyword evidence="5" id="KW-1185">Reference proteome</keyword>
<dbReference type="EMBL" id="JBHRSF010000005">
    <property type="protein sequence ID" value="MFC2994058.1"/>
    <property type="molecule type" value="Genomic_DNA"/>
</dbReference>
<dbReference type="CDD" id="cd02908">
    <property type="entry name" value="Macro_OAADPr_deacetylase"/>
    <property type="match status" value="1"/>
</dbReference>
<dbReference type="Proteomes" id="UP000240957">
    <property type="component" value="Unassembled WGS sequence"/>
</dbReference>
<evidence type="ECO:0000313" key="3">
    <source>
        <dbReference type="EMBL" id="RFC85228.1"/>
    </source>
</evidence>
<dbReference type="InterPro" id="IPR043472">
    <property type="entry name" value="Macro_dom-like"/>
</dbReference>
<dbReference type="GO" id="GO:0061463">
    <property type="term" value="F:O-acetyl-ADP-ribose deacetylase activity"/>
    <property type="evidence" value="ECO:0007669"/>
    <property type="project" value="UniProtKB-EC"/>
</dbReference>
<dbReference type="PANTHER" id="PTHR11106">
    <property type="entry name" value="GANGLIOSIDE INDUCED DIFFERENTIATION ASSOCIATED PROTEIN 2-RELATED"/>
    <property type="match status" value="1"/>
</dbReference>
<dbReference type="Pfam" id="PF01661">
    <property type="entry name" value="Macro"/>
    <property type="match status" value="1"/>
</dbReference>
<dbReference type="EC" id="3.1.1.106" evidence="2"/>
<evidence type="ECO:0000259" key="1">
    <source>
        <dbReference type="PROSITE" id="PS51154"/>
    </source>
</evidence>
<gene>
    <name evidence="2" type="ORF">ACFODO_01995</name>
    <name evidence="3" type="ORF">C9E89_002260</name>
</gene>
<dbReference type="RefSeq" id="WP_107006824.1">
    <property type="nucleotide sequence ID" value="NZ_JBHRSF010000005.1"/>
</dbReference>
<evidence type="ECO:0000313" key="2">
    <source>
        <dbReference type="EMBL" id="MFC2994058.1"/>
    </source>
</evidence>
<dbReference type="InterPro" id="IPR002589">
    <property type="entry name" value="Macro_dom"/>
</dbReference>
<accession>A0A371YUV2</accession>
<dbReference type="AlphaFoldDB" id="A0A371YUV2"/>
<keyword evidence="2" id="KW-0378">Hydrolase</keyword>
<sequence length="183" mass="20197">MKVVRLIQGDITIQKVDAIINAANTSLLGGGGVDGAIHRKGGKEILAQCEQIRAKQGSCAVGEAVMTTGGLLASRFVIHTVGPTWQNGQYREAELLQNAYLNSLKLAEQQQLQTLAFPNISTGIYRFPKYNAADIAISNSVEFLQNSEFVKEINFVCFDIENFKIYRQRLAQFEMTDVQILGI</sequence>
<evidence type="ECO:0000313" key="4">
    <source>
        <dbReference type="Proteomes" id="UP000240957"/>
    </source>
</evidence>
<feature type="domain" description="Macro" evidence="1">
    <location>
        <begin position="1"/>
        <end position="174"/>
    </location>
</feature>
<dbReference type="NCBIfam" id="NF001664">
    <property type="entry name" value="PRK00431.1-6"/>
    <property type="match status" value="1"/>
</dbReference>
<protein>
    <submittedName>
        <fullName evidence="3">O-acetyl-ADP-ribose deacetylase</fullName>
        <ecNumber evidence="2">3.1.1.106</ecNumber>
    </submittedName>
</protein>
<reference evidence="2" key="4">
    <citation type="submission" date="2024-09" db="EMBL/GenBank/DDBJ databases">
        <authorList>
            <person name="Sun Q."/>
            <person name="Mori K."/>
        </authorList>
    </citation>
    <scope>NUCLEOTIDE SEQUENCE</scope>
    <source>
        <strain evidence="2">KCTC 62575</strain>
    </source>
</reference>
<reference evidence="5" key="3">
    <citation type="journal article" date="2019" name="Int. J. Syst. Evol. Microbiol.">
        <title>The Global Catalogue of Microorganisms (GCM) 10K type strain sequencing project: providing services to taxonomists for standard genome sequencing and annotation.</title>
        <authorList>
            <consortium name="The Broad Institute Genomics Platform"/>
            <consortium name="The Broad Institute Genome Sequencing Center for Infectious Disease"/>
            <person name="Wu L."/>
            <person name="Ma J."/>
        </authorList>
    </citation>
    <scope>NUCLEOTIDE SEQUENCE [LARGE SCALE GENOMIC DNA]</scope>
    <source>
        <strain evidence="5">KCTC 62575</strain>
    </source>
</reference>
<dbReference type="SMART" id="SM00506">
    <property type="entry name" value="A1pp"/>
    <property type="match status" value="1"/>
</dbReference>
<comment type="caution">
    <text evidence="3">The sequence shown here is derived from an EMBL/GenBank/DDBJ whole genome shotgun (WGS) entry which is preliminary data.</text>
</comment>
<dbReference type="EMBL" id="PYIX02000002">
    <property type="protein sequence ID" value="RFC85228.1"/>
    <property type="molecule type" value="Genomic_DNA"/>
</dbReference>
<evidence type="ECO:0000313" key="5">
    <source>
        <dbReference type="Proteomes" id="UP001595455"/>
    </source>
</evidence>
<dbReference type="PANTHER" id="PTHR11106:SF27">
    <property type="entry name" value="MACRO DOMAIN-CONTAINING PROTEIN"/>
    <property type="match status" value="1"/>
</dbReference>
<reference evidence="2" key="1">
    <citation type="journal article" date="2014" name="Int. J. Syst. Evol. Microbiol.">
        <title>Complete genome of a new Firmicutes species belonging to the dominant human colonic microbiota ('Ruminococcus bicirculans') reveals two chromosomes and a selective capacity to utilize plant glucans.</title>
        <authorList>
            <consortium name="NISC Comparative Sequencing Program"/>
            <person name="Wegmann U."/>
            <person name="Louis P."/>
            <person name="Goesmann A."/>
            <person name="Henrissat B."/>
            <person name="Duncan S.H."/>
            <person name="Flint H.J."/>
        </authorList>
    </citation>
    <scope>NUCLEOTIDE SEQUENCE</scope>
    <source>
        <strain evidence="2">KCTC 62575</strain>
    </source>
</reference>
<dbReference type="Gene3D" id="3.40.220.10">
    <property type="entry name" value="Leucine Aminopeptidase, subunit E, domain 1"/>
    <property type="match status" value="1"/>
</dbReference>
<dbReference type="OrthoDB" id="6194521at2"/>
<reference evidence="3 4" key="2">
    <citation type="submission" date="2018-08" db="EMBL/GenBank/DDBJ databases">
        <title>The draft genome of Acinetobacter sichuanensis strain WCHAc060041.</title>
        <authorList>
            <person name="Qin J."/>
            <person name="Feng Y."/>
            <person name="Zong Z."/>
        </authorList>
    </citation>
    <scope>NUCLEOTIDE SEQUENCE [LARGE SCALE GENOMIC DNA]</scope>
    <source>
        <strain evidence="3 4">WCHAc060041</strain>
    </source>
</reference>
<organism evidence="3 4">
    <name type="scientific">Acinetobacter sichuanensis</name>
    <dbReference type="NCBI Taxonomy" id="2136183"/>
    <lineage>
        <taxon>Bacteria</taxon>
        <taxon>Pseudomonadati</taxon>
        <taxon>Pseudomonadota</taxon>
        <taxon>Gammaproteobacteria</taxon>
        <taxon>Moraxellales</taxon>
        <taxon>Moraxellaceae</taxon>
        <taxon>Acinetobacter</taxon>
    </lineage>
</organism>
<proteinExistence type="predicted"/>